<dbReference type="Pfam" id="PF20091">
    <property type="entry name" value="Abhydrolase_10"/>
    <property type="match status" value="1"/>
</dbReference>
<dbReference type="InterPro" id="IPR045394">
    <property type="entry name" value="Abhydrolase_dom"/>
</dbReference>
<evidence type="ECO:0000259" key="2">
    <source>
        <dbReference type="Pfam" id="PF20091"/>
    </source>
</evidence>
<feature type="chain" id="PRO_5046198466" evidence="1">
    <location>
        <begin position="29"/>
        <end position="495"/>
    </location>
</feature>
<gene>
    <name evidence="3" type="ORF">WG900_15590</name>
</gene>
<dbReference type="EMBL" id="JBBHJY010000008">
    <property type="protein sequence ID" value="MEJ6011342.1"/>
    <property type="molecule type" value="Genomic_DNA"/>
</dbReference>
<dbReference type="Proteomes" id="UP001379235">
    <property type="component" value="Unassembled WGS sequence"/>
</dbReference>
<comment type="caution">
    <text evidence="3">The sequence shown here is derived from an EMBL/GenBank/DDBJ whole genome shotgun (WGS) entry which is preliminary data.</text>
</comment>
<evidence type="ECO:0000313" key="4">
    <source>
        <dbReference type="Proteomes" id="UP001379235"/>
    </source>
</evidence>
<keyword evidence="3" id="KW-0378">Hydrolase</keyword>
<protein>
    <submittedName>
        <fullName evidence="3">Alpha/beta hydrolase domain-containing protein</fullName>
    </submittedName>
</protein>
<name>A0ABU8SBJ4_9SPHN</name>
<sequence length="495" mass="52901">MKSAAYSLVMLGLSISAATLAVSGTARAENPVATAMPGEPFVVKGSFDLAQLGYGLEEFAVSGEARSFIAKGATGSDGRWQVKAAGSAPYRSRIIVIKPNDAAKFNGTVLVEWMNVSGGLDVPVEWSTMHREMMRSGYAYVGVSAQVVGVEGGPNLGRGTSAALKKINPKRYGELSHPGDAYSYDIFSDVGRLLRGRQRSTVLGPLAPSKIIAMGESQSAFFLTTYVNAVDRLAQIYDGFLIHSRSGVAAPLDGVFMTAGPEVMQKAVRLRTNLRVPVMQVHTETDLLGLVGSIGFHSARQPNSSKLRTWEIAGAAHADNYLFRVGGIDSGKLPIEQLAAAWKPMDSMPGVKLDKPMNNGPQHHYVTQVALRHLDVWVRTGVAPPAFERLKMKPGTAPGFEQDALGNSLGGVRSPWVDVPVSLLSGVAFASTPQLVGSTTLFDQATLDRLYPGGRSEYLGRFAASLDKAISRGAILSADREEILELARLGYHGNK</sequence>
<accession>A0ABU8SBJ4</accession>
<dbReference type="RefSeq" id="WP_339968479.1">
    <property type="nucleotide sequence ID" value="NZ_JBBHJY010000008.1"/>
</dbReference>
<keyword evidence="1" id="KW-0732">Signal</keyword>
<evidence type="ECO:0000256" key="1">
    <source>
        <dbReference type="SAM" id="SignalP"/>
    </source>
</evidence>
<dbReference type="GO" id="GO:0016787">
    <property type="term" value="F:hydrolase activity"/>
    <property type="evidence" value="ECO:0007669"/>
    <property type="project" value="UniProtKB-KW"/>
</dbReference>
<reference evidence="3 4" key="1">
    <citation type="submission" date="2024-03" db="EMBL/GenBank/DDBJ databases">
        <authorList>
            <person name="Jo J.-H."/>
        </authorList>
    </citation>
    <scope>NUCLEOTIDE SEQUENCE [LARGE SCALE GENOMIC DNA]</scope>
    <source>
        <strain evidence="3 4">AS3R-12</strain>
    </source>
</reference>
<proteinExistence type="predicted"/>
<feature type="signal peptide" evidence="1">
    <location>
        <begin position="1"/>
        <end position="28"/>
    </location>
</feature>
<evidence type="ECO:0000313" key="3">
    <source>
        <dbReference type="EMBL" id="MEJ6011342.1"/>
    </source>
</evidence>
<feature type="domain" description="Alpha/beta hydrolase" evidence="2">
    <location>
        <begin position="30"/>
        <end position="484"/>
    </location>
</feature>
<keyword evidence="4" id="KW-1185">Reference proteome</keyword>
<organism evidence="3 4">
    <name type="scientific">Novosphingobium aquae</name>
    <dbReference type="NCBI Taxonomy" id="3133435"/>
    <lineage>
        <taxon>Bacteria</taxon>
        <taxon>Pseudomonadati</taxon>
        <taxon>Pseudomonadota</taxon>
        <taxon>Alphaproteobacteria</taxon>
        <taxon>Sphingomonadales</taxon>
        <taxon>Sphingomonadaceae</taxon>
        <taxon>Novosphingobium</taxon>
    </lineage>
</organism>